<sequence length="267" mass="29377">MVQVPKEKLACLEPLFAGWEETLVWSVVQGCMGKAWADSLERPRAALLWVGDFLFLGGDTEAPGARALAGFLPRELANGVALAVPQNESWLRLLEEAHGKRGKPITRYAIRKEPGVFDPGKLRANLEKLPQGFTLEPIDEGLYHALLELDWARDFCAQFGSWEEYAAHGCGFVAIKDGQVAAGASSYTWYRGGIEIEIDTKAEYRRQGLALCCASALLLHCLERGLYPSWDAATPISVALAEKLGYHFSHAYPCLEIAVPTQKEDLG</sequence>
<dbReference type="InterPro" id="IPR027365">
    <property type="entry name" value="GNAT_acetyltra_YdfB-like"/>
</dbReference>
<accession>A0A9D2RZG2</accession>
<evidence type="ECO:0000259" key="1">
    <source>
        <dbReference type="PROSITE" id="PS51186"/>
    </source>
</evidence>
<evidence type="ECO:0000313" key="2">
    <source>
        <dbReference type="EMBL" id="HJB38462.1"/>
    </source>
</evidence>
<dbReference type="Gene3D" id="3.40.630.110">
    <property type="entry name" value="GNAT acetyltransferase-like"/>
    <property type="match status" value="1"/>
</dbReference>
<dbReference type="SUPFAM" id="SSF55729">
    <property type="entry name" value="Acyl-CoA N-acyltransferases (Nat)"/>
    <property type="match status" value="1"/>
</dbReference>
<protein>
    <submittedName>
        <fullName evidence="2">GNAT family N-acetyltransferase</fullName>
    </submittedName>
</protein>
<dbReference type="GO" id="GO:0016747">
    <property type="term" value="F:acyltransferase activity, transferring groups other than amino-acyl groups"/>
    <property type="evidence" value="ECO:0007669"/>
    <property type="project" value="InterPro"/>
</dbReference>
<reference evidence="2" key="1">
    <citation type="journal article" date="2021" name="PeerJ">
        <title>Extensive microbial diversity within the chicken gut microbiome revealed by metagenomics and culture.</title>
        <authorList>
            <person name="Gilroy R."/>
            <person name="Ravi A."/>
            <person name="Getino M."/>
            <person name="Pursley I."/>
            <person name="Horton D.L."/>
            <person name="Alikhan N.F."/>
            <person name="Baker D."/>
            <person name="Gharbi K."/>
            <person name="Hall N."/>
            <person name="Watson M."/>
            <person name="Adriaenssens E.M."/>
            <person name="Foster-Nyarko E."/>
            <person name="Jarju S."/>
            <person name="Secka A."/>
            <person name="Antonio M."/>
            <person name="Oren A."/>
            <person name="Chaudhuri R.R."/>
            <person name="La Ragione R."/>
            <person name="Hildebrand F."/>
            <person name="Pallen M.J."/>
        </authorList>
    </citation>
    <scope>NUCLEOTIDE SEQUENCE</scope>
    <source>
        <strain evidence="2">ChiBcolR8-3208</strain>
    </source>
</reference>
<reference evidence="2" key="2">
    <citation type="submission" date="2021-04" db="EMBL/GenBank/DDBJ databases">
        <authorList>
            <person name="Gilroy R."/>
        </authorList>
    </citation>
    <scope>NUCLEOTIDE SEQUENCE</scope>
    <source>
        <strain evidence="2">ChiBcolR8-3208</strain>
    </source>
</reference>
<dbReference type="InterPro" id="IPR000182">
    <property type="entry name" value="GNAT_dom"/>
</dbReference>
<gene>
    <name evidence="2" type="ORF">H9942_10440</name>
</gene>
<evidence type="ECO:0000313" key="3">
    <source>
        <dbReference type="Proteomes" id="UP000824214"/>
    </source>
</evidence>
<dbReference type="Pfam" id="PF12746">
    <property type="entry name" value="GNAT_acetyltran"/>
    <property type="match status" value="1"/>
</dbReference>
<proteinExistence type="predicted"/>
<dbReference type="InterPro" id="IPR016181">
    <property type="entry name" value="Acyl_CoA_acyltransferase"/>
</dbReference>
<dbReference type="PANTHER" id="PTHR31143:SF2">
    <property type="entry name" value="FR47-LIKE DOMAIN-CONTAINING PROTEIN-RELATED"/>
    <property type="match status" value="1"/>
</dbReference>
<organism evidence="2 3">
    <name type="scientific">Candidatus Acutalibacter ornithocaccae</name>
    <dbReference type="NCBI Taxonomy" id="2838416"/>
    <lineage>
        <taxon>Bacteria</taxon>
        <taxon>Bacillati</taxon>
        <taxon>Bacillota</taxon>
        <taxon>Clostridia</taxon>
        <taxon>Eubacteriales</taxon>
        <taxon>Acutalibacteraceae</taxon>
        <taxon>Acutalibacter</taxon>
    </lineage>
</organism>
<feature type="domain" description="N-acetyltransferase" evidence="1">
    <location>
        <begin position="133"/>
        <end position="266"/>
    </location>
</feature>
<dbReference type="PROSITE" id="PS51186">
    <property type="entry name" value="GNAT"/>
    <property type="match status" value="1"/>
</dbReference>
<dbReference type="AlphaFoldDB" id="A0A9D2RZG2"/>
<dbReference type="InterPro" id="IPR042573">
    <property type="entry name" value="GNAT_acetyltra_N"/>
</dbReference>
<comment type="caution">
    <text evidence="2">The sequence shown here is derived from an EMBL/GenBank/DDBJ whole genome shotgun (WGS) entry which is preliminary data.</text>
</comment>
<dbReference type="CDD" id="cd04301">
    <property type="entry name" value="NAT_SF"/>
    <property type="match status" value="1"/>
</dbReference>
<dbReference type="Gene3D" id="3.40.630.30">
    <property type="match status" value="1"/>
</dbReference>
<dbReference type="PANTHER" id="PTHR31143">
    <property type="match status" value="1"/>
</dbReference>
<dbReference type="Proteomes" id="UP000824214">
    <property type="component" value="Unassembled WGS sequence"/>
</dbReference>
<name>A0A9D2RZG2_9FIRM</name>
<dbReference type="EMBL" id="DWXZ01000221">
    <property type="protein sequence ID" value="HJB38462.1"/>
    <property type="molecule type" value="Genomic_DNA"/>
</dbReference>